<proteinExistence type="predicted"/>
<feature type="disulfide bond" evidence="9">
    <location>
        <begin position="642"/>
        <end position="652"/>
    </location>
</feature>
<feature type="transmembrane region" description="Helical" evidence="10">
    <location>
        <begin position="837"/>
        <end position="858"/>
    </location>
</feature>
<comment type="caution">
    <text evidence="9">Lacks conserved residue(s) required for the propagation of feature annotation.</text>
</comment>
<dbReference type="Proteomes" id="UP000193719">
    <property type="component" value="Unassembled WGS sequence"/>
</dbReference>
<reference evidence="13 14" key="1">
    <citation type="submission" date="2016-08" db="EMBL/GenBank/DDBJ databases">
        <title>Genomes of anaerobic fungi encode conserved fungal cellulosomes for biomass hydrolysis.</title>
        <authorList>
            <consortium name="DOE Joint Genome Institute"/>
            <person name="Haitjema C.H."/>
            <person name="Gilmore S.P."/>
            <person name="Henske J.K."/>
            <person name="Solomon K.V."/>
            <person name="De Groot R."/>
            <person name="Kuo A."/>
            <person name="Mondo S.J."/>
            <person name="Salamov A.A."/>
            <person name="Labutti K."/>
            <person name="Zhao Z."/>
            <person name="Chiniquy J."/>
            <person name="Barry K."/>
            <person name="Brewer H.M."/>
            <person name="Purvine S.O."/>
            <person name="Wright A.T."/>
            <person name="Boxma B."/>
            <person name="Van Alen T."/>
            <person name="Hackstein J.H."/>
            <person name="Baker S.E."/>
            <person name="Grigoriev I.V."/>
            <person name="O'Malley M.A."/>
        </authorList>
    </citation>
    <scope>NUCLEOTIDE SEQUENCE [LARGE SCALE GENOMIC DNA]</scope>
    <source>
        <strain evidence="14">finn</strain>
    </source>
</reference>
<evidence type="ECO:0000259" key="11">
    <source>
        <dbReference type="PROSITE" id="PS50026"/>
    </source>
</evidence>
<comment type="caution">
    <text evidence="13">The sequence shown here is derived from an EMBL/GenBank/DDBJ whole genome shotgun (WGS) entry which is preliminary data.</text>
</comment>
<evidence type="ECO:0000256" key="10">
    <source>
        <dbReference type="SAM" id="Phobius"/>
    </source>
</evidence>
<evidence type="ECO:0000313" key="14">
    <source>
        <dbReference type="Proteomes" id="UP000193719"/>
    </source>
</evidence>
<dbReference type="InterPro" id="IPR000742">
    <property type="entry name" value="EGF"/>
</dbReference>
<feature type="transmembrane region" description="Helical" evidence="10">
    <location>
        <begin position="789"/>
        <end position="809"/>
    </location>
</feature>
<feature type="transmembrane region" description="Helical" evidence="10">
    <location>
        <begin position="681"/>
        <end position="707"/>
    </location>
</feature>
<dbReference type="Pfam" id="PF00003">
    <property type="entry name" value="7tm_3"/>
    <property type="match status" value="1"/>
</dbReference>
<reference evidence="13 14" key="2">
    <citation type="submission" date="2016-08" db="EMBL/GenBank/DDBJ databases">
        <title>Pervasive Adenine N6-methylation of Active Genes in Fungi.</title>
        <authorList>
            <consortium name="DOE Joint Genome Institute"/>
            <person name="Mondo S.J."/>
            <person name="Dannebaum R.O."/>
            <person name="Kuo R.C."/>
            <person name="Labutti K."/>
            <person name="Haridas S."/>
            <person name="Kuo A."/>
            <person name="Salamov A."/>
            <person name="Ahrendt S.R."/>
            <person name="Lipzen A."/>
            <person name="Sullivan W."/>
            <person name="Andreopoulos W.B."/>
            <person name="Clum A."/>
            <person name="Lindquist E."/>
            <person name="Daum C."/>
            <person name="Ramamoorthy G.K."/>
            <person name="Gryganskyi A."/>
            <person name="Culley D."/>
            <person name="Magnuson J.K."/>
            <person name="James T.Y."/>
            <person name="O'Malley M.A."/>
            <person name="Stajich J.E."/>
            <person name="Spatafora J.W."/>
            <person name="Visel A."/>
            <person name="Grigoriev I.V."/>
        </authorList>
    </citation>
    <scope>NUCLEOTIDE SEQUENCE [LARGE SCALE GENOMIC DNA]</scope>
    <source>
        <strain evidence="14">finn</strain>
    </source>
</reference>
<dbReference type="InterPro" id="IPR017978">
    <property type="entry name" value="GPCR_3_C"/>
</dbReference>
<evidence type="ECO:0000256" key="4">
    <source>
        <dbReference type="ARBA" id="ARBA00023040"/>
    </source>
</evidence>
<evidence type="ECO:0000256" key="6">
    <source>
        <dbReference type="ARBA" id="ARBA00023170"/>
    </source>
</evidence>
<evidence type="ECO:0008006" key="15">
    <source>
        <dbReference type="Google" id="ProtNLM"/>
    </source>
</evidence>
<dbReference type="InterPro" id="IPR002455">
    <property type="entry name" value="GPCR3_GABA-B"/>
</dbReference>
<protein>
    <recommendedName>
        <fullName evidence="15">G-protein coupled receptors family 3 profile domain-containing protein</fullName>
    </recommendedName>
</protein>
<sequence length="986" mass="113379">MFNGKLLNGAGALTLSYSNNTFNNTEFENVFSENYGGSISLKYTYTTIIDIVMFKNVTSLESGHTFTITSDNFYNTTTYVYNITQIGDQNRLIRNSIEGTFFSTYGNNILSIENYYGTDISTGTVMSFDGDVKAVLKNITMENIYIKDEGSLIRTTNKLINGANISFDFLNVNNIYHENYGYDSTLVHSNGSKIKFNNSTFTNIEGTHIGLVYQENEAVILMNFVDILNFYSLHSHPVFNINNNDFFTETSFFGFSLSLKNVFQDGVLFLINSCYVELYHTEIDNIHYCHENNECSLLKEEIDDNSEAALIEFNGVVDLTTFSMLIKFNYCLLNKIYGLIGFKVKPGMTEISNSMITNSYFKYGLMYFSNEWESQFSIITINTVIFKNNTSYRGTLLYYNDVKSGAPTMISIYNSQFIDNTATNYGGLIYSNGRNDESLGIYITDCIFENNKALLGNICYSYDILHEPFFSNSDPSNNINLRSDKNNFVTNPTRLLFDNYNTDDTLEIYSGDRIDQEYSCTIYDDYKNTFKIDSSINELKLDNLIFYEISLIGVRDKSIRTKVTGSYKGFCINNQCKFKDLRLIANPGEYILQLEIVSFGHYYEFKQNKISLNVIIKECNNNTYINQDKYGVNIKACYLPACEPICMNNGNCVTDNLCDCSNTKFTGKDCTERYKLKRNQFLNISLITISISSIIYTFIIMLFLFYYKNHEIVKAGSYDFLNLILIGLICNFIYILLLTKYNFSDIQCTIIAYLKNLGFSLIFGSIITKSYRVFFIFKAIKTINVKYIILSKYGFLISYVLIQSTLALIEHLTHSSKLIVINDENEKEFEVCVYNKIQVTSSVLNVIAIIIGTCFAYGIRKINKKFKEPLSVPIYIFLSYILLNSVVEKINGNNYTLIYYFNSIGLIISSHFILYFLYIRKFIDIHYEKKNHVRRSNIFMITSTWLNNKAKDNLATPSNVRTNRLSEVVTYKVKGEEEQLSYAEQN</sequence>
<keyword evidence="6" id="KW-0675">Receptor</keyword>
<evidence type="ECO:0000256" key="1">
    <source>
        <dbReference type="ARBA" id="ARBA00004141"/>
    </source>
</evidence>
<evidence type="ECO:0000256" key="7">
    <source>
        <dbReference type="ARBA" id="ARBA00023180"/>
    </source>
</evidence>
<keyword evidence="9" id="KW-0245">EGF-like domain</keyword>
<feature type="domain" description="EGF-like" evidence="11">
    <location>
        <begin position="638"/>
        <end position="671"/>
    </location>
</feature>
<keyword evidence="8" id="KW-0807">Transducer</keyword>
<dbReference type="GO" id="GO:0038039">
    <property type="term" value="C:G protein-coupled receptor heterodimeric complex"/>
    <property type="evidence" value="ECO:0007669"/>
    <property type="project" value="TreeGrafter"/>
</dbReference>
<dbReference type="PRINTS" id="PR00248">
    <property type="entry name" value="GPCRMGR"/>
</dbReference>
<dbReference type="PANTHER" id="PTHR10519">
    <property type="entry name" value="GABA-B RECEPTOR"/>
    <property type="match status" value="1"/>
</dbReference>
<evidence type="ECO:0000256" key="3">
    <source>
        <dbReference type="ARBA" id="ARBA00022989"/>
    </source>
</evidence>
<keyword evidence="2 10" id="KW-0812">Transmembrane</keyword>
<organism evidence="13 14">
    <name type="scientific">Piromyces finnis</name>
    <dbReference type="NCBI Taxonomy" id="1754191"/>
    <lineage>
        <taxon>Eukaryota</taxon>
        <taxon>Fungi</taxon>
        <taxon>Fungi incertae sedis</taxon>
        <taxon>Chytridiomycota</taxon>
        <taxon>Chytridiomycota incertae sedis</taxon>
        <taxon>Neocallimastigomycetes</taxon>
        <taxon>Neocallimastigales</taxon>
        <taxon>Neocallimastigaceae</taxon>
        <taxon>Piromyces</taxon>
    </lineage>
</organism>
<feature type="transmembrane region" description="Helical" evidence="10">
    <location>
        <begin position="719"/>
        <end position="737"/>
    </location>
</feature>
<keyword evidence="9" id="KW-1015">Disulfide bond</keyword>
<dbReference type="EMBL" id="MCFH01000007">
    <property type="protein sequence ID" value="ORX56629.1"/>
    <property type="molecule type" value="Genomic_DNA"/>
</dbReference>
<dbReference type="InterPro" id="IPR000337">
    <property type="entry name" value="GPCR_3"/>
</dbReference>
<keyword evidence="4" id="KW-0297">G-protein coupled receptor</keyword>
<keyword evidence="3 10" id="KW-1133">Transmembrane helix</keyword>
<evidence type="ECO:0000256" key="8">
    <source>
        <dbReference type="ARBA" id="ARBA00023224"/>
    </source>
</evidence>
<name>A0A1Y1VHW4_9FUNG</name>
<accession>A0A1Y1VHW4</accession>
<dbReference type="PROSITE" id="PS50259">
    <property type="entry name" value="G_PROTEIN_RECEP_F3_4"/>
    <property type="match status" value="1"/>
</dbReference>
<evidence type="ECO:0000259" key="12">
    <source>
        <dbReference type="PROSITE" id="PS50259"/>
    </source>
</evidence>
<evidence type="ECO:0000256" key="5">
    <source>
        <dbReference type="ARBA" id="ARBA00023136"/>
    </source>
</evidence>
<evidence type="ECO:0000256" key="2">
    <source>
        <dbReference type="ARBA" id="ARBA00022692"/>
    </source>
</evidence>
<dbReference type="GO" id="GO:0007214">
    <property type="term" value="P:gamma-aminobutyric acid signaling pathway"/>
    <property type="evidence" value="ECO:0007669"/>
    <property type="project" value="TreeGrafter"/>
</dbReference>
<feature type="transmembrane region" description="Helical" evidence="10">
    <location>
        <begin position="899"/>
        <end position="919"/>
    </location>
</feature>
<keyword evidence="5 10" id="KW-0472">Membrane</keyword>
<dbReference type="AlphaFoldDB" id="A0A1Y1VHW4"/>
<dbReference type="PANTHER" id="PTHR10519:SF20">
    <property type="entry name" value="G-PROTEIN COUPLED RECEPTOR 156-RELATED"/>
    <property type="match status" value="1"/>
</dbReference>
<keyword evidence="7" id="KW-0325">Glycoprotein</keyword>
<dbReference type="GO" id="GO:0004965">
    <property type="term" value="F:G protein-coupled GABA receptor activity"/>
    <property type="evidence" value="ECO:0007669"/>
    <property type="project" value="InterPro"/>
</dbReference>
<dbReference type="OrthoDB" id="2156475at2759"/>
<comment type="subcellular location">
    <subcellularLocation>
        <location evidence="1">Membrane</location>
        <topology evidence="1">Multi-pass membrane protein</topology>
    </subcellularLocation>
</comment>
<feature type="domain" description="G-protein coupled receptors family 3 profile" evidence="12">
    <location>
        <begin position="682"/>
        <end position="935"/>
    </location>
</feature>
<evidence type="ECO:0000256" key="9">
    <source>
        <dbReference type="PROSITE-ProRule" id="PRU00076"/>
    </source>
</evidence>
<feature type="transmembrane region" description="Helical" evidence="10">
    <location>
        <begin position="870"/>
        <end position="887"/>
    </location>
</feature>
<evidence type="ECO:0000313" key="13">
    <source>
        <dbReference type="EMBL" id="ORX56629.1"/>
    </source>
</evidence>
<dbReference type="PROSITE" id="PS50026">
    <property type="entry name" value="EGF_3"/>
    <property type="match status" value="1"/>
</dbReference>
<gene>
    <name evidence="13" type="ORF">BCR36DRAFT_345958</name>
</gene>
<dbReference type="Gene3D" id="2.10.25.10">
    <property type="entry name" value="Laminin"/>
    <property type="match status" value="1"/>
</dbReference>
<keyword evidence="14" id="KW-1185">Reference proteome</keyword>